<evidence type="ECO:0000256" key="8">
    <source>
        <dbReference type="ARBA" id="ARBA00023136"/>
    </source>
</evidence>
<dbReference type="Gene3D" id="2.40.30.170">
    <property type="match status" value="1"/>
</dbReference>
<dbReference type="InterPro" id="IPR006144">
    <property type="entry name" value="Secretion_HlyD_CS"/>
</dbReference>
<name>A0A1B9QXV3_9VIBR</name>
<dbReference type="Pfam" id="PF26002">
    <property type="entry name" value="Beta-barrel_AprE"/>
    <property type="match status" value="1"/>
</dbReference>
<dbReference type="GO" id="GO:0015562">
    <property type="term" value="F:efflux transmembrane transporter activity"/>
    <property type="evidence" value="ECO:0007669"/>
    <property type="project" value="InterPro"/>
</dbReference>
<dbReference type="EMBL" id="MAJZ01000570">
    <property type="protein sequence ID" value="OCH75091.1"/>
    <property type="molecule type" value="Genomic_DNA"/>
</dbReference>
<keyword evidence="6 9" id="KW-0812">Transmembrane</keyword>
<evidence type="ECO:0000256" key="5">
    <source>
        <dbReference type="ARBA" id="ARBA00022519"/>
    </source>
</evidence>
<dbReference type="Gene3D" id="1.20.1600.10">
    <property type="entry name" value="Outer membrane efflux proteins (OEP)"/>
    <property type="match status" value="1"/>
</dbReference>
<keyword evidence="5 9" id="KW-0997">Cell inner membrane</keyword>
<comment type="subcellular location">
    <subcellularLocation>
        <location evidence="1 9">Cell inner membrane</location>
        <topology evidence="1 9">Single-pass membrane protein</topology>
    </subcellularLocation>
</comment>
<sequence length="463" mass="51848">MSKSSYEKLSPTELDYVDDKTAALLLNTPSSARVMLWVMILFFIVAIAWASWAEIDKVTVGQGKVVPSSQVQVIQNLEGGLVKQILVQEGDFVEKGQQLLLIDDTRFRSDFREREQQVSNLTASVFQLAASISSVVVKDEFNLDNWQTNVTINYGQLVFPPALAESKPELVARQKAEYRQDLNNLRNQISVIDQQVSQKLQDLVETQARIKNLRQSYDFANKELEITRPLAEEGVVPRIELLKLQRQVNDTQRELTSSELKVPILRSAIRESMLSRINAAQDFRSEQQEKLNEAQDRLSSMTESKIGLEDRVNRTVVVSPVTGTVKTLYVNTVGGVIQPGMDIVEIVPTEDTLLVEAQIAPQDIAFLRPDLTAIVKFSAYDFTKYGGLEGSLEHISADTTQDEEGKSFYLVRIRTNQKGLGTDDTLPIIPGMTASVDIITGKRTVMNYLLKPILSAQQNALKE</sequence>
<feature type="coiled-coil region" evidence="10">
    <location>
        <begin position="175"/>
        <end position="311"/>
    </location>
</feature>
<keyword evidence="8 9" id="KW-0472">Membrane</keyword>
<keyword evidence="3 9" id="KW-0813">Transport</keyword>
<feature type="domain" description="AprE-like long alpha-helical hairpin" evidence="11">
    <location>
        <begin position="156"/>
        <end position="310"/>
    </location>
</feature>
<dbReference type="InterPro" id="IPR050739">
    <property type="entry name" value="MFP"/>
</dbReference>
<organism evidence="13 14">
    <name type="scientific">Vibrio genomosp. F10</name>
    <dbReference type="NCBI Taxonomy" id="723171"/>
    <lineage>
        <taxon>Bacteria</taxon>
        <taxon>Pseudomonadati</taxon>
        <taxon>Pseudomonadota</taxon>
        <taxon>Gammaproteobacteria</taxon>
        <taxon>Vibrionales</taxon>
        <taxon>Vibrionaceae</taxon>
        <taxon>Vibrio</taxon>
    </lineage>
</organism>
<dbReference type="PANTHER" id="PTHR30386:SF26">
    <property type="entry name" value="TRANSPORT PROTEIN COMB"/>
    <property type="match status" value="1"/>
</dbReference>
<dbReference type="AlphaFoldDB" id="A0A1B9QXV3"/>
<evidence type="ECO:0000259" key="12">
    <source>
        <dbReference type="Pfam" id="PF26002"/>
    </source>
</evidence>
<dbReference type="SUPFAM" id="SSF111369">
    <property type="entry name" value="HlyD-like secretion proteins"/>
    <property type="match status" value="1"/>
</dbReference>
<accession>A0A1B9QXV3</accession>
<keyword evidence="10" id="KW-0175">Coiled coil</keyword>
<dbReference type="PRINTS" id="PR01490">
    <property type="entry name" value="RTXTOXIND"/>
</dbReference>
<dbReference type="InterPro" id="IPR058781">
    <property type="entry name" value="HH_AprE-like"/>
</dbReference>
<evidence type="ECO:0000259" key="11">
    <source>
        <dbReference type="Pfam" id="PF25994"/>
    </source>
</evidence>
<evidence type="ECO:0000256" key="3">
    <source>
        <dbReference type="ARBA" id="ARBA00022448"/>
    </source>
</evidence>
<evidence type="ECO:0000256" key="6">
    <source>
        <dbReference type="ARBA" id="ARBA00022692"/>
    </source>
</evidence>
<evidence type="ECO:0000256" key="10">
    <source>
        <dbReference type="SAM" id="Coils"/>
    </source>
</evidence>
<evidence type="ECO:0000313" key="13">
    <source>
        <dbReference type="EMBL" id="OCH75091.1"/>
    </source>
</evidence>
<protein>
    <recommendedName>
        <fullName evidence="9">Membrane fusion protein (MFP) family protein</fullName>
    </recommendedName>
</protein>
<feature type="domain" description="AprE-like beta-barrel" evidence="12">
    <location>
        <begin position="353"/>
        <end position="441"/>
    </location>
</feature>
<dbReference type="SUPFAM" id="SSF56954">
    <property type="entry name" value="Outer membrane efflux proteins (OEP)"/>
    <property type="match status" value="1"/>
</dbReference>
<dbReference type="Gene3D" id="2.40.50.100">
    <property type="match status" value="1"/>
</dbReference>
<dbReference type="Proteomes" id="UP000093173">
    <property type="component" value="Unassembled WGS sequence"/>
</dbReference>
<dbReference type="PROSITE" id="PS00543">
    <property type="entry name" value="HLYD_FAMILY"/>
    <property type="match status" value="1"/>
</dbReference>
<keyword evidence="4 9" id="KW-1003">Cell membrane</keyword>
<dbReference type="NCBIfam" id="TIGR01843">
    <property type="entry name" value="type_I_hlyD"/>
    <property type="match status" value="1"/>
</dbReference>
<proteinExistence type="inferred from homology"/>
<reference evidence="14" key="1">
    <citation type="submission" date="2016-06" db="EMBL/GenBank/DDBJ databases">
        <authorList>
            <person name="Hehemann J.-H."/>
            <person name="Arevalo P."/>
            <person name="Datta M.S."/>
            <person name="Polz M.F."/>
        </authorList>
    </citation>
    <scope>NUCLEOTIDE SEQUENCE [LARGE SCALE GENOMIC DNA]</scope>
    <source>
        <strain evidence="14">9CSC122</strain>
    </source>
</reference>
<evidence type="ECO:0000256" key="9">
    <source>
        <dbReference type="RuleBase" id="RU365093"/>
    </source>
</evidence>
<evidence type="ECO:0000256" key="7">
    <source>
        <dbReference type="ARBA" id="ARBA00022989"/>
    </source>
</evidence>
<evidence type="ECO:0000256" key="2">
    <source>
        <dbReference type="ARBA" id="ARBA00009477"/>
    </source>
</evidence>
<dbReference type="InterPro" id="IPR058982">
    <property type="entry name" value="Beta-barrel_AprE"/>
</dbReference>
<dbReference type="InterPro" id="IPR010129">
    <property type="entry name" value="T1SS_HlyD"/>
</dbReference>
<dbReference type="RefSeq" id="WP_017037780.1">
    <property type="nucleotide sequence ID" value="NZ_JBNGCH010000570.1"/>
</dbReference>
<keyword evidence="14" id="KW-1185">Reference proteome</keyword>
<dbReference type="GO" id="GO:0009306">
    <property type="term" value="P:protein secretion"/>
    <property type="evidence" value="ECO:0007669"/>
    <property type="project" value="InterPro"/>
</dbReference>
<comment type="caution">
    <text evidence="13">The sequence shown here is derived from an EMBL/GenBank/DDBJ whole genome shotgun (WGS) entry which is preliminary data.</text>
</comment>
<evidence type="ECO:0000256" key="4">
    <source>
        <dbReference type="ARBA" id="ARBA00022475"/>
    </source>
</evidence>
<keyword evidence="7 9" id="KW-1133">Transmembrane helix</keyword>
<dbReference type="GO" id="GO:0005886">
    <property type="term" value="C:plasma membrane"/>
    <property type="evidence" value="ECO:0007669"/>
    <property type="project" value="UniProtKB-SubCell"/>
</dbReference>
<evidence type="ECO:0000256" key="1">
    <source>
        <dbReference type="ARBA" id="ARBA00004377"/>
    </source>
</evidence>
<comment type="similarity">
    <text evidence="2 9">Belongs to the membrane fusion protein (MFP) (TC 8.A.1) family.</text>
</comment>
<feature type="transmembrane region" description="Helical" evidence="9">
    <location>
        <begin position="34"/>
        <end position="52"/>
    </location>
</feature>
<dbReference type="Pfam" id="PF25994">
    <property type="entry name" value="HH_AprE"/>
    <property type="match status" value="1"/>
</dbReference>
<dbReference type="PANTHER" id="PTHR30386">
    <property type="entry name" value="MEMBRANE FUSION SUBUNIT OF EMRAB-TOLC MULTIDRUG EFFLUX PUMP"/>
    <property type="match status" value="1"/>
</dbReference>
<gene>
    <name evidence="13" type="ORF">A6E14_11580</name>
</gene>
<evidence type="ECO:0000313" key="14">
    <source>
        <dbReference type="Proteomes" id="UP000093173"/>
    </source>
</evidence>